<dbReference type="PANTHER" id="PTHR34069">
    <property type="entry name" value="3-OXOACYL-[ACYL-CARRIER-PROTEIN] SYNTHASE 3"/>
    <property type="match status" value="1"/>
</dbReference>
<accession>A0ABP3KHL7</accession>
<name>A0ABP3KHL7_9ACTN</name>
<sequence length="345" mass="36088">MRTSDVYISAVGVDVPDCTSVRQAIDDGLLDAAVAEESGFLGVAVAEETPAPELAARAARQALERWTGDVSTLGLLLYVDSFPSGPGGWLPQSYLMREVVGGDLLAVGVRQGCNGVFGALELAAAYLKGTATEAVIITASDNMSSPLVNRWQASPGYVLGDGASAAILTRSPGFARLLSVNSVAVPELEGIHRGNQSLNPSTLPVDQPLDLGARMVEFRDSGGSYPDLVSKTREAQNELLTSTLEDAEIGIADIARVALPHGSLKNVRAGIAALGFQMEQSTWDYGCRVGHVMASDQLLSLDHLLSAEELSPGDRILLMGYGPGLGMAAAVVEIATLPSWVGERG</sequence>
<evidence type="ECO:0000313" key="7">
    <source>
        <dbReference type="Proteomes" id="UP001499895"/>
    </source>
</evidence>
<dbReference type="SUPFAM" id="SSF53901">
    <property type="entry name" value="Thiolase-like"/>
    <property type="match status" value="1"/>
</dbReference>
<feature type="domain" description="Beta-ketoacyl-[acyl-carrier-protein] synthase III C-terminal" evidence="4">
    <location>
        <begin position="244"/>
        <end position="334"/>
    </location>
</feature>
<reference evidence="7" key="1">
    <citation type="journal article" date="2019" name="Int. J. Syst. Evol. Microbiol.">
        <title>The Global Catalogue of Microorganisms (GCM) 10K type strain sequencing project: providing services to taxonomists for standard genome sequencing and annotation.</title>
        <authorList>
            <consortium name="The Broad Institute Genomics Platform"/>
            <consortium name="The Broad Institute Genome Sequencing Center for Infectious Disease"/>
            <person name="Wu L."/>
            <person name="Ma J."/>
        </authorList>
    </citation>
    <scope>NUCLEOTIDE SEQUENCE [LARGE SCALE GENOMIC DNA]</scope>
    <source>
        <strain evidence="7">JCM 10649</strain>
    </source>
</reference>
<dbReference type="RefSeq" id="WP_344094191.1">
    <property type="nucleotide sequence ID" value="NZ_BAAAHB010000065.1"/>
</dbReference>
<keyword evidence="2" id="KW-0808">Transferase</keyword>
<organism evidence="6 7">
    <name type="scientific">Streptomyces stramineus</name>
    <dbReference type="NCBI Taxonomy" id="173861"/>
    <lineage>
        <taxon>Bacteria</taxon>
        <taxon>Bacillati</taxon>
        <taxon>Actinomycetota</taxon>
        <taxon>Actinomycetes</taxon>
        <taxon>Kitasatosporales</taxon>
        <taxon>Streptomycetaceae</taxon>
        <taxon>Streptomyces</taxon>
    </lineage>
</organism>
<dbReference type="Pfam" id="PF08541">
    <property type="entry name" value="ACP_syn_III_C"/>
    <property type="match status" value="1"/>
</dbReference>
<comment type="caution">
    <text evidence="6">The sequence shown here is derived from an EMBL/GenBank/DDBJ whole genome shotgun (WGS) entry which is preliminary data.</text>
</comment>
<evidence type="ECO:0000313" key="6">
    <source>
        <dbReference type="EMBL" id="GAA0480073.1"/>
    </source>
</evidence>
<dbReference type="InterPro" id="IPR016039">
    <property type="entry name" value="Thiolase-like"/>
</dbReference>
<keyword evidence="1" id="KW-0963">Cytoplasm</keyword>
<feature type="domain" description="Beta-ketoacyl-[acyl-carrier-protein] synthase III N-terminal" evidence="5">
    <location>
        <begin position="109"/>
        <end position="179"/>
    </location>
</feature>
<keyword evidence="7" id="KW-1185">Reference proteome</keyword>
<gene>
    <name evidence="6" type="ORF">GCM10009544_47540</name>
</gene>
<dbReference type="Proteomes" id="UP001499895">
    <property type="component" value="Unassembled WGS sequence"/>
</dbReference>
<dbReference type="Pfam" id="PF08545">
    <property type="entry name" value="ACP_syn_III"/>
    <property type="match status" value="1"/>
</dbReference>
<protein>
    <recommendedName>
        <fullName evidence="8">3-oxoacyl-ACP synthase</fullName>
    </recommendedName>
</protein>
<proteinExistence type="predicted"/>
<dbReference type="PANTHER" id="PTHR34069:SF2">
    <property type="entry name" value="BETA-KETOACYL-[ACYL-CARRIER-PROTEIN] SYNTHASE III"/>
    <property type="match status" value="1"/>
</dbReference>
<evidence type="ECO:0000256" key="1">
    <source>
        <dbReference type="ARBA" id="ARBA00022490"/>
    </source>
</evidence>
<dbReference type="InterPro" id="IPR013747">
    <property type="entry name" value="ACP_syn_III_C"/>
</dbReference>
<evidence type="ECO:0000256" key="3">
    <source>
        <dbReference type="ARBA" id="ARBA00023315"/>
    </source>
</evidence>
<evidence type="ECO:0000259" key="5">
    <source>
        <dbReference type="Pfam" id="PF08545"/>
    </source>
</evidence>
<keyword evidence="3" id="KW-0012">Acyltransferase</keyword>
<dbReference type="CDD" id="cd00827">
    <property type="entry name" value="init_cond_enzymes"/>
    <property type="match status" value="1"/>
</dbReference>
<evidence type="ECO:0000256" key="2">
    <source>
        <dbReference type="ARBA" id="ARBA00022679"/>
    </source>
</evidence>
<dbReference type="InterPro" id="IPR013751">
    <property type="entry name" value="ACP_syn_III_N"/>
</dbReference>
<dbReference type="EMBL" id="BAAAHB010000065">
    <property type="protein sequence ID" value="GAA0480073.1"/>
    <property type="molecule type" value="Genomic_DNA"/>
</dbReference>
<evidence type="ECO:0008006" key="8">
    <source>
        <dbReference type="Google" id="ProtNLM"/>
    </source>
</evidence>
<evidence type="ECO:0000259" key="4">
    <source>
        <dbReference type="Pfam" id="PF08541"/>
    </source>
</evidence>
<dbReference type="Gene3D" id="3.40.47.10">
    <property type="match status" value="2"/>
</dbReference>